<keyword evidence="5" id="KW-1185">Reference proteome</keyword>
<feature type="compositionally biased region" description="Pro residues" evidence="2">
    <location>
        <begin position="408"/>
        <end position="417"/>
    </location>
</feature>
<accession>A0ABV1JPB0</accession>
<keyword evidence="3" id="KW-0812">Transmembrane</keyword>
<evidence type="ECO:0000313" key="4">
    <source>
        <dbReference type="EMBL" id="MEQ3537777.1"/>
    </source>
</evidence>
<feature type="compositionally biased region" description="Low complexity" evidence="2">
    <location>
        <begin position="274"/>
        <end position="322"/>
    </location>
</feature>
<comment type="caution">
    <text evidence="4">The sequence shown here is derived from an EMBL/GenBank/DDBJ whole genome shotgun (WGS) entry which is preliminary data.</text>
</comment>
<feature type="region of interest" description="Disordered" evidence="2">
    <location>
        <begin position="451"/>
        <end position="470"/>
    </location>
</feature>
<reference evidence="4 5" key="1">
    <citation type="submission" date="2024-03" db="EMBL/GenBank/DDBJ databases">
        <title>Draft genome sequence of Pseudonocardia tropica JCM 19149.</title>
        <authorList>
            <person name="Butdee W."/>
            <person name="Duangmal K."/>
        </authorList>
    </citation>
    <scope>NUCLEOTIDE SEQUENCE [LARGE SCALE GENOMIC DNA]</scope>
    <source>
        <strain evidence="4 5">JCM 19149</strain>
    </source>
</reference>
<feature type="region of interest" description="Disordered" evidence="2">
    <location>
        <begin position="135"/>
        <end position="440"/>
    </location>
</feature>
<evidence type="ECO:0000256" key="2">
    <source>
        <dbReference type="SAM" id="MobiDB-lite"/>
    </source>
</evidence>
<feature type="region of interest" description="Disordered" evidence="2">
    <location>
        <begin position="38"/>
        <end position="98"/>
    </location>
</feature>
<feature type="compositionally biased region" description="Low complexity" evidence="2">
    <location>
        <begin position="192"/>
        <end position="207"/>
    </location>
</feature>
<evidence type="ECO:0000256" key="1">
    <source>
        <dbReference type="SAM" id="Coils"/>
    </source>
</evidence>
<keyword evidence="1" id="KW-0175">Coiled coil</keyword>
<evidence type="ECO:0000313" key="5">
    <source>
        <dbReference type="Proteomes" id="UP001464923"/>
    </source>
</evidence>
<name>A0ABV1JPB0_9PSEU</name>
<feature type="coiled-coil region" evidence="1">
    <location>
        <begin position="503"/>
        <end position="530"/>
    </location>
</feature>
<organism evidence="4 5">
    <name type="scientific">Pseudonocardia tropica</name>
    <dbReference type="NCBI Taxonomy" id="681289"/>
    <lineage>
        <taxon>Bacteria</taxon>
        <taxon>Bacillati</taxon>
        <taxon>Actinomycetota</taxon>
        <taxon>Actinomycetes</taxon>
        <taxon>Pseudonocardiales</taxon>
        <taxon>Pseudonocardiaceae</taxon>
        <taxon>Pseudonocardia</taxon>
    </lineage>
</organism>
<sequence length="570" mass="56756">MQLGSFTVPVLPLVAVLGAGVLVVLVLWGVWRARRTSAPVPLPLEPPRTAADPQPSSADWTGEAAGGPADPPPPARARTVADVVAERGADTGPLPRVPAYAGPVVASGAGRHAAPDGGEGSLEALVAPADEQPDAATLARGRDPEATAAVSLAAAPPIPGAAAGTGASGAEPLPRPRPTPRPRSTGLRRARAAGAAPRAGRATAGDGTVEGARSTADVESPAATTPGGGPHAAVVPADGTAPVDRAPTDTAQTEAARTDTGGTAPTDIAATPHAAASGTDSAAGTDAAGTDAAAGTDGAAGVDPASPTDAAAARVAAGTPGDPATPPVPEWPVARLRIVDDLTDSVPPGPDATPAGRSPAAGDETVPPAAEQAPAARKDTAPGPLPPWSAERAEPAPEDLPATSGIPTTPPPAPTPRTGPEVTPRPSSEPVSRAVQQALAARAVQRARLRATDAVVDPQPDSPGGEQQELPLAVVPTAGARTPAAGDARDRLLGVLLEDPARAVDATERLDDTRDRIAELDEVLRRRRDDLAGAVRHLHECGLDPAQIGRLSGMAVDDVRTILDGEDAER</sequence>
<feature type="compositionally biased region" description="Low complexity" evidence="2">
    <location>
        <begin position="146"/>
        <end position="172"/>
    </location>
</feature>
<evidence type="ECO:0000256" key="3">
    <source>
        <dbReference type="SAM" id="Phobius"/>
    </source>
</evidence>
<protein>
    <submittedName>
        <fullName evidence="4">Uncharacterized protein</fullName>
    </submittedName>
</protein>
<keyword evidence="3" id="KW-0472">Membrane</keyword>
<dbReference type="EMBL" id="JBEDNP010000001">
    <property type="protein sequence ID" value="MEQ3537777.1"/>
    <property type="molecule type" value="Genomic_DNA"/>
</dbReference>
<gene>
    <name evidence="4" type="ORF">WHI96_03015</name>
</gene>
<dbReference type="RefSeq" id="WP_345641379.1">
    <property type="nucleotide sequence ID" value="NZ_BAABLY010000005.1"/>
</dbReference>
<feature type="transmembrane region" description="Helical" evidence="3">
    <location>
        <begin position="6"/>
        <end position="31"/>
    </location>
</feature>
<proteinExistence type="predicted"/>
<feature type="compositionally biased region" description="Polar residues" evidence="2">
    <location>
        <begin position="249"/>
        <end position="263"/>
    </location>
</feature>
<dbReference type="Proteomes" id="UP001464923">
    <property type="component" value="Unassembled WGS sequence"/>
</dbReference>
<keyword evidence="3" id="KW-1133">Transmembrane helix</keyword>